<dbReference type="EMBL" id="CM007900">
    <property type="protein sequence ID" value="OTG08374.1"/>
    <property type="molecule type" value="Genomic_DNA"/>
</dbReference>
<dbReference type="InterPro" id="IPR002130">
    <property type="entry name" value="Cyclophilin-type_PPIase_dom"/>
</dbReference>
<dbReference type="Gene3D" id="2.40.100.10">
    <property type="entry name" value="Cyclophilin-like"/>
    <property type="match status" value="1"/>
</dbReference>
<proteinExistence type="inferred from homology"/>
<dbReference type="GO" id="GO:0005737">
    <property type="term" value="C:cytoplasm"/>
    <property type="evidence" value="ECO:0000318"/>
    <property type="project" value="GO_Central"/>
</dbReference>
<keyword evidence="10" id="KW-1185">Reference proteome</keyword>
<dbReference type="SUPFAM" id="SSF50891">
    <property type="entry name" value="Cyclophilin-like"/>
    <property type="match status" value="1"/>
</dbReference>
<name>A0A251TBU1_HELAN</name>
<dbReference type="PANTHER" id="PTHR11071:SF447">
    <property type="entry name" value="PEPTIDYL-PROLYL CIS-TRANS ISOMERASE CYP63"/>
    <property type="match status" value="1"/>
</dbReference>
<protein>
    <recommendedName>
        <fullName evidence="3">peptidylprolyl isomerase</fullName>
        <ecNumber evidence="3">5.2.1.8</ecNumber>
    </recommendedName>
</protein>
<evidence type="ECO:0000256" key="1">
    <source>
        <dbReference type="ARBA" id="ARBA00000971"/>
    </source>
</evidence>
<dbReference type="OrthoDB" id="193499at2759"/>
<dbReference type="InParanoid" id="A0A251TBU1"/>
<evidence type="ECO:0000313" key="8">
    <source>
        <dbReference type="EMBL" id="KAF5777357.1"/>
    </source>
</evidence>
<evidence type="ECO:0000256" key="3">
    <source>
        <dbReference type="ARBA" id="ARBA00013194"/>
    </source>
</evidence>
<evidence type="ECO:0000256" key="5">
    <source>
        <dbReference type="ARBA" id="ARBA00023235"/>
    </source>
</evidence>
<reference evidence="8" key="3">
    <citation type="submission" date="2020-06" db="EMBL/GenBank/DDBJ databases">
        <title>Helianthus annuus Genome sequencing and assembly Release 2.</title>
        <authorList>
            <person name="Gouzy J."/>
            <person name="Langlade N."/>
            <person name="Munos S."/>
        </authorList>
    </citation>
    <scope>NUCLEOTIDE SEQUENCE</scope>
    <source>
        <tissue evidence="8">Leaves</tissue>
    </source>
</reference>
<evidence type="ECO:0000313" key="9">
    <source>
        <dbReference type="EMBL" id="OTG08374.1"/>
    </source>
</evidence>
<dbReference type="EC" id="5.2.1.8" evidence="3"/>
<keyword evidence="5 9" id="KW-0413">Isomerase</keyword>
<dbReference type="GO" id="GO:0006457">
    <property type="term" value="P:protein folding"/>
    <property type="evidence" value="ECO:0000318"/>
    <property type="project" value="GO_Central"/>
</dbReference>
<dbReference type="PRINTS" id="PR00153">
    <property type="entry name" value="CSAPPISMRASE"/>
</dbReference>
<dbReference type="GO" id="GO:0003755">
    <property type="term" value="F:peptidyl-prolyl cis-trans isomerase activity"/>
    <property type="evidence" value="ECO:0000318"/>
    <property type="project" value="GO_Central"/>
</dbReference>
<dbReference type="STRING" id="4232.A0A251TBU1"/>
<feature type="region of interest" description="Disordered" evidence="6">
    <location>
        <begin position="208"/>
        <end position="243"/>
    </location>
</feature>
<dbReference type="InterPro" id="IPR029000">
    <property type="entry name" value="Cyclophilin-like_dom_sf"/>
</dbReference>
<dbReference type="AlphaFoldDB" id="A0A251TBU1"/>
<dbReference type="Proteomes" id="UP000215914">
    <property type="component" value="Chromosome 11"/>
</dbReference>
<dbReference type="FunFam" id="2.40.100.10:FF:000025">
    <property type="entry name" value="Peptidyl-prolyl cis-trans isomerase CYP19-2"/>
    <property type="match status" value="1"/>
</dbReference>
<accession>A0A251TBU1</accession>
<reference evidence="8 10" key="1">
    <citation type="journal article" date="2017" name="Nature">
        <title>The sunflower genome provides insights into oil metabolism, flowering and Asterid evolution.</title>
        <authorList>
            <person name="Badouin H."/>
            <person name="Gouzy J."/>
            <person name="Grassa C.J."/>
            <person name="Murat F."/>
            <person name="Staton S.E."/>
            <person name="Cottret L."/>
            <person name="Lelandais-Briere C."/>
            <person name="Owens G.L."/>
            <person name="Carrere S."/>
            <person name="Mayjonade B."/>
            <person name="Legrand L."/>
            <person name="Gill N."/>
            <person name="Kane N.C."/>
            <person name="Bowers J.E."/>
            <person name="Hubner S."/>
            <person name="Bellec A."/>
            <person name="Berard A."/>
            <person name="Berges H."/>
            <person name="Blanchet N."/>
            <person name="Boniface M.C."/>
            <person name="Brunel D."/>
            <person name="Catrice O."/>
            <person name="Chaidir N."/>
            <person name="Claudel C."/>
            <person name="Donnadieu C."/>
            <person name="Faraut T."/>
            <person name="Fievet G."/>
            <person name="Helmstetter N."/>
            <person name="King M."/>
            <person name="Knapp S.J."/>
            <person name="Lai Z."/>
            <person name="Le Paslier M.C."/>
            <person name="Lippi Y."/>
            <person name="Lorenzon L."/>
            <person name="Mandel J.R."/>
            <person name="Marage G."/>
            <person name="Marchand G."/>
            <person name="Marquand E."/>
            <person name="Bret-Mestries E."/>
            <person name="Morien E."/>
            <person name="Nambeesan S."/>
            <person name="Nguyen T."/>
            <person name="Pegot-Espagnet P."/>
            <person name="Pouilly N."/>
            <person name="Raftis F."/>
            <person name="Sallet E."/>
            <person name="Schiex T."/>
            <person name="Thomas J."/>
            <person name="Vandecasteele C."/>
            <person name="Vares D."/>
            <person name="Vear F."/>
            <person name="Vautrin S."/>
            <person name="Crespi M."/>
            <person name="Mangin B."/>
            <person name="Burke J.M."/>
            <person name="Salse J."/>
            <person name="Munos S."/>
            <person name="Vincourt P."/>
            <person name="Rieseberg L.H."/>
            <person name="Langlade N.B."/>
        </authorList>
    </citation>
    <scope>NUCLEOTIDE SEQUENCE [LARGE SCALE GENOMIC DNA]</scope>
    <source>
        <strain evidence="10">cv. SF193</strain>
        <tissue evidence="8">Leaves</tissue>
    </source>
</reference>
<dbReference type="Gramene" id="mRNA:HanXRQr2_Chr12g0534651">
    <property type="protein sequence ID" value="mRNA:HanXRQr2_Chr12g0534651"/>
    <property type="gene ID" value="HanXRQr2_Chr12g0534651"/>
</dbReference>
<gene>
    <name evidence="9" type="ORF">HannXRQ_Chr11g0341051</name>
    <name evidence="8" type="ORF">HanXRQr2_Chr12g0534651</name>
</gene>
<evidence type="ECO:0000256" key="2">
    <source>
        <dbReference type="ARBA" id="ARBA00007365"/>
    </source>
</evidence>
<comment type="catalytic activity">
    <reaction evidence="1">
        <text>[protein]-peptidylproline (omega=180) = [protein]-peptidylproline (omega=0)</text>
        <dbReference type="Rhea" id="RHEA:16237"/>
        <dbReference type="Rhea" id="RHEA-COMP:10747"/>
        <dbReference type="Rhea" id="RHEA-COMP:10748"/>
        <dbReference type="ChEBI" id="CHEBI:83833"/>
        <dbReference type="ChEBI" id="CHEBI:83834"/>
        <dbReference type="EC" id="5.2.1.8"/>
    </reaction>
</comment>
<organism evidence="9 10">
    <name type="scientific">Helianthus annuus</name>
    <name type="common">Common sunflower</name>
    <dbReference type="NCBI Taxonomy" id="4232"/>
    <lineage>
        <taxon>Eukaryota</taxon>
        <taxon>Viridiplantae</taxon>
        <taxon>Streptophyta</taxon>
        <taxon>Embryophyta</taxon>
        <taxon>Tracheophyta</taxon>
        <taxon>Spermatophyta</taxon>
        <taxon>Magnoliopsida</taxon>
        <taxon>eudicotyledons</taxon>
        <taxon>Gunneridae</taxon>
        <taxon>Pentapetalae</taxon>
        <taxon>asterids</taxon>
        <taxon>campanulids</taxon>
        <taxon>Asterales</taxon>
        <taxon>Asteraceae</taxon>
        <taxon>Asteroideae</taxon>
        <taxon>Heliantheae alliance</taxon>
        <taxon>Heliantheae</taxon>
        <taxon>Helianthus</taxon>
    </lineage>
</organism>
<dbReference type="GO" id="GO:0016018">
    <property type="term" value="F:cyclosporin A binding"/>
    <property type="evidence" value="ECO:0000318"/>
    <property type="project" value="GO_Central"/>
</dbReference>
<reference evidence="9" key="2">
    <citation type="submission" date="2017-02" db="EMBL/GenBank/DDBJ databases">
        <title>Sunflower complete genome.</title>
        <authorList>
            <person name="Langlade N."/>
            <person name="Munos S."/>
        </authorList>
    </citation>
    <scope>NUCLEOTIDE SEQUENCE [LARGE SCALE GENOMIC DNA]</scope>
    <source>
        <tissue evidence="9">Leaves</tissue>
    </source>
</reference>
<sequence>MSSRTSTSLFGVIGAGADDDQDVSRDDNPRVFLDISINGGRPERMIIELFANIVPKTAENFRLLCTGTKGIGPHTKKPLHYKGTVFQNIHPRLLAEGGDLLGKIDGTGGESIYGKHFKDESFQLRHSEPGMLSMGNKGPDTNGSRFFISFRPISMLDGFNVVFGKVIEGTSTIRRIEQLGTPGQVKITDCGEAFEDKGIRNIYWVKPSSSEEPVKEQEKQSGYPQSEAGDETSQGKTINLMDEPDQGIMNKSLKRAGSSDEQLNEGVKRSRYSSSEGLLQVTDGGAAISEIQKNNGMESYQDRQQIGDDTIMDIRQQQQLDWAIASVRKIARVVGVYLPDYPSPHP</sequence>
<dbReference type="EMBL" id="MNCJ02000327">
    <property type="protein sequence ID" value="KAF5777357.1"/>
    <property type="molecule type" value="Genomic_DNA"/>
</dbReference>
<evidence type="ECO:0000256" key="6">
    <source>
        <dbReference type="SAM" id="MobiDB-lite"/>
    </source>
</evidence>
<evidence type="ECO:0000259" key="7">
    <source>
        <dbReference type="PROSITE" id="PS50072"/>
    </source>
</evidence>
<dbReference type="Pfam" id="PF00160">
    <property type="entry name" value="Pro_isomerase"/>
    <property type="match status" value="1"/>
</dbReference>
<evidence type="ECO:0000256" key="4">
    <source>
        <dbReference type="ARBA" id="ARBA00023110"/>
    </source>
</evidence>
<dbReference type="PROSITE" id="PS50072">
    <property type="entry name" value="CSA_PPIASE_2"/>
    <property type="match status" value="1"/>
</dbReference>
<keyword evidence="4" id="KW-0697">Rotamase</keyword>
<feature type="domain" description="PPIase cyclophilin-type" evidence="7">
    <location>
        <begin position="32"/>
        <end position="181"/>
    </location>
</feature>
<comment type="similarity">
    <text evidence="2">Belongs to the cyclophilin-type PPIase family.</text>
</comment>
<dbReference type="PANTHER" id="PTHR11071">
    <property type="entry name" value="PEPTIDYL-PROLYL CIS-TRANS ISOMERASE"/>
    <property type="match status" value="1"/>
</dbReference>
<evidence type="ECO:0000313" key="10">
    <source>
        <dbReference type="Proteomes" id="UP000215914"/>
    </source>
</evidence>